<feature type="transmembrane region" description="Helical" evidence="1">
    <location>
        <begin position="33"/>
        <end position="55"/>
    </location>
</feature>
<keyword evidence="1" id="KW-0812">Transmembrane</keyword>
<feature type="transmembrane region" description="Helical" evidence="1">
    <location>
        <begin position="269"/>
        <end position="295"/>
    </location>
</feature>
<feature type="transmembrane region" description="Helical" evidence="1">
    <location>
        <begin position="381"/>
        <end position="410"/>
    </location>
</feature>
<keyword evidence="1" id="KW-1133">Transmembrane helix</keyword>
<dbReference type="RefSeq" id="WP_147663345.1">
    <property type="nucleotide sequence ID" value="NZ_CP042905.2"/>
</dbReference>
<feature type="transmembrane region" description="Helical" evidence="1">
    <location>
        <begin position="430"/>
        <end position="457"/>
    </location>
</feature>
<gene>
    <name evidence="2" type="ORF">DSAG12_02299</name>
</gene>
<evidence type="ECO:0000256" key="1">
    <source>
        <dbReference type="SAM" id="Phobius"/>
    </source>
</evidence>
<reference evidence="2 3" key="2">
    <citation type="journal article" date="2024" name="Int. J. Syst. Evol. Microbiol.">
        <title>Promethearchaeum syntrophicum gen. nov., sp. nov., an anaerobic, obligately syntrophic archaeon, the first isolate of the lineage 'Asgard' archaea, and proposal of the new archaeal phylum Promethearchaeota phyl. nov. and kingdom Promethearchaeati regn. nov.</title>
        <authorList>
            <person name="Imachi H."/>
            <person name="Nobu M.K."/>
            <person name="Kato S."/>
            <person name="Takaki Y."/>
            <person name="Miyazaki M."/>
            <person name="Miyata M."/>
            <person name="Ogawara M."/>
            <person name="Saito Y."/>
            <person name="Sakai S."/>
            <person name="Tahara Y.O."/>
            <person name="Takano Y."/>
            <person name="Tasumi E."/>
            <person name="Uematsu K."/>
            <person name="Yoshimura T."/>
            <person name="Itoh T."/>
            <person name="Ohkuma M."/>
            <person name="Takai K."/>
        </authorList>
    </citation>
    <scope>NUCLEOTIDE SEQUENCE [LARGE SCALE GENOMIC DNA]</scope>
    <source>
        <strain evidence="2 3">MK-D1</strain>
    </source>
</reference>
<reference evidence="2 3" key="1">
    <citation type="journal article" date="2020" name="Nature">
        <title>Isolation of an archaeon at the prokaryote-eukaryote interface.</title>
        <authorList>
            <person name="Imachi H."/>
            <person name="Nobu M.K."/>
            <person name="Nakahara N."/>
            <person name="Morono Y."/>
            <person name="Ogawara M."/>
            <person name="Takaki Y."/>
            <person name="Takano Y."/>
            <person name="Uematsu K."/>
            <person name="Ikuta T."/>
            <person name="Ito M."/>
            <person name="Matsui Y."/>
            <person name="Miyazaki M."/>
            <person name="Murata K."/>
            <person name="Saito Y."/>
            <person name="Sakai S."/>
            <person name="Song C."/>
            <person name="Tasumi E."/>
            <person name="Yamanaka Y."/>
            <person name="Yamaguchi T."/>
            <person name="Kamagata Y."/>
            <person name="Tamaki H."/>
            <person name="Takai K."/>
        </authorList>
    </citation>
    <scope>NUCLEOTIDE SEQUENCE [LARGE SCALE GENOMIC DNA]</scope>
    <source>
        <strain evidence="2 3">MK-D1</strain>
    </source>
</reference>
<accession>A0A5B9DB41</accession>
<feature type="transmembrane region" description="Helical" evidence="1">
    <location>
        <begin position="307"/>
        <end position="332"/>
    </location>
</feature>
<dbReference type="Proteomes" id="UP000321408">
    <property type="component" value="Chromosome"/>
</dbReference>
<protein>
    <recommendedName>
        <fullName evidence="4">NADH:quinone oxidoreductase/Mrp antiporter membrane subunit domain-containing protein</fullName>
    </recommendedName>
</protein>
<feature type="transmembrane region" description="Helical" evidence="1">
    <location>
        <begin position="478"/>
        <end position="497"/>
    </location>
</feature>
<feature type="transmembrane region" description="Helical" evidence="1">
    <location>
        <begin position="6"/>
        <end position="26"/>
    </location>
</feature>
<feature type="transmembrane region" description="Helical" evidence="1">
    <location>
        <begin position="202"/>
        <end position="227"/>
    </location>
</feature>
<dbReference type="AlphaFoldDB" id="A0A5B9DB41"/>
<evidence type="ECO:0000313" key="3">
    <source>
        <dbReference type="Proteomes" id="UP000321408"/>
    </source>
</evidence>
<evidence type="ECO:0008006" key="4">
    <source>
        <dbReference type="Google" id="ProtNLM"/>
    </source>
</evidence>
<name>A0A5B9DB41_9ARCH</name>
<feature type="transmembrane region" description="Helical" evidence="1">
    <location>
        <begin position="163"/>
        <end position="182"/>
    </location>
</feature>
<evidence type="ECO:0000313" key="2">
    <source>
        <dbReference type="EMBL" id="QEE16469.1"/>
    </source>
</evidence>
<feature type="transmembrane region" description="Helical" evidence="1">
    <location>
        <begin position="79"/>
        <end position="98"/>
    </location>
</feature>
<organism evidence="2 3">
    <name type="scientific">Promethearchaeum syntrophicum</name>
    <dbReference type="NCBI Taxonomy" id="2594042"/>
    <lineage>
        <taxon>Archaea</taxon>
        <taxon>Promethearchaeati</taxon>
        <taxon>Promethearchaeota</taxon>
        <taxon>Promethearchaeia</taxon>
        <taxon>Promethearchaeales</taxon>
        <taxon>Promethearchaeaceae</taxon>
        <taxon>Promethearchaeum</taxon>
    </lineage>
</organism>
<feature type="transmembrane region" description="Helical" evidence="1">
    <location>
        <begin position="110"/>
        <end position="127"/>
    </location>
</feature>
<proteinExistence type="predicted"/>
<feature type="transmembrane region" description="Helical" evidence="1">
    <location>
        <begin position="133"/>
        <end position="151"/>
    </location>
</feature>
<feature type="transmembrane region" description="Helical" evidence="1">
    <location>
        <begin position="338"/>
        <end position="360"/>
    </location>
</feature>
<dbReference type="EMBL" id="CP042905">
    <property type="protein sequence ID" value="QEE16469.1"/>
    <property type="molecule type" value="Genomic_DNA"/>
</dbReference>
<keyword evidence="3" id="KW-1185">Reference proteome</keyword>
<dbReference type="KEGG" id="psyt:DSAG12_02299"/>
<dbReference type="GeneID" id="41330287"/>
<keyword evidence="1" id="KW-0472">Membrane</keyword>
<sequence>MVNNLLTLVPFLIVFVMAIILIGSPLKIKTKSMLAFCSLFLALIFIFILLNFIIIERRQTIYSNLQNIQLYLEFSKSHFSYLIQGVTLCISLVIYFRFHQRIRQIHSKEFFISFYLIFTGSIMGLFVSENLLVISSFFILASISLEFLIYFDTIEKRISKFNLILISIFSGILVLTNIYVQITFRSLDLNILIQEVSNSSIFTQIIIFLGYFFGIGGLCILFPLSNLKLQNIYRKSNPIHLFLMSSIFIPTVSLILMKISLIFSFNNHAIAHIFFVMGCIGISFSSIQLIIEIFGLNRSSNQSIKNFIGLLSAIEFNIFLMFGGLVRLPIIIDDILYIHRSITIFFILSVITKSILIEILQPKESIDSKIEWNFESLRGKFYHKIFFALIMLVIPLFYAFPGFLGFDFFLLLFDSINFETPYSSLYFAEFWVIIILIIFFECILMILISNVIFKTYFQKSNQVEGTTQKIMKFKKITFVIPVILIIYNLIAIILNMGL</sequence>
<feature type="transmembrane region" description="Helical" evidence="1">
    <location>
        <begin position="239"/>
        <end position="263"/>
    </location>
</feature>